<keyword evidence="3" id="KW-1185">Reference proteome</keyword>
<evidence type="ECO:0000313" key="2">
    <source>
        <dbReference type="EMBL" id="CAH2070044.1"/>
    </source>
</evidence>
<accession>A0AAU9SPQ2</accession>
<name>A0AAU9SPQ2_THLAR</name>
<dbReference type="InterPro" id="IPR056892">
    <property type="entry name" value="Zf-AtTam37"/>
</dbReference>
<reference evidence="2 3" key="1">
    <citation type="submission" date="2022-03" db="EMBL/GenBank/DDBJ databases">
        <authorList>
            <person name="Nunn A."/>
            <person name="Chopra R."/>
            <person name="Nunn A."/>
            <person name="Contreras Garrido A."/>
        </authorList>
    </citation>
    <scope>NUCLEOTIDE SEQUENCE [LARGE SCALE GENOMIC DNA]</scope>
</reference>
<dbReference type="Pfam" id="PF25112">
    <property type="entry name" value="zf-AtTam37"/>
    <property type="match status" value="2"/>
</dbReference>
<feature type="domain" description="AtTam37 zinc finger" evidence="1">
    <location>
        <begin position="199"/>
        <end position="224"/>
    </location>
</feature>
<organism evidence="2 3">
    <name type="scientific">Thlaspi arvense</name>
    <name type="common">Field penny-cress</name>
    <dbReference type="NCBI Taxonomy" id="13288"/>
    <lineage>
        <taxon>Eukaryota</taxon>
        <taxon>Viridiplantae</taxon>
        <taxon>Streptophyta</taxon>
        <taxon>Embryophyta</taxon>
        <taxon>Tracheophyta</taxon>
        <taxon>Spermatophyta</taxon>
        <taxon>Magnoliopsida</taxon>
        <taxon>eudicotyledons</taxon>
        <taxon>Gunneridae</taxon>
        <taxon>Pentapetalae</taxon>
        <taxon>rosids</taxon>
        <taxon>malvids</taxon>
        <taxon>Brassicales</taxon>
        <taxon>Brassicaceae</taxon>
        <taxon>Thlaspideae</taxon>
        <taxon>Thlaspi</taxon>
    </lineage>
</organism>
<dbReference type="PANTHER" id="PTHR36404">
    <property type="entry name" value="EMBRYO DEFECTIVE 2737"/>
    <property type="match status" value="1"/>
</dbReference>
<dbReference type="Proteomes" id="UP000836841">
    <property type="component" value="Chromosome 6"/>
</dbReference>
<feature type="domain" description="AtTam37 zinc finger" evidence="1">
    <location>
        <begin position="90"/>
        <end position="183"/>
    </location>
</feature>
<evidence type="ECO:0000259" key="1">
    <source>
        <dbReference type="Pfam" id="PF25112"/>
    </source>
</evidence>
<dbReference type="EMBL" id="OU466862">
    <property type="protein sequence ID" value="CAH2070044.1"/>
    <property type="molecule type" value="Genomic_DNA"/>
</dbReference>
<dbReference type="GO" id="GO:0009507">
    <property type="term" value="C:chloroplast"/>
    <property type="evidence" value="ECO:0007669"/>
    <property type="project" value="TreeGrafter"/>
</dbReference>
<proteinExistence type="predicted"/>
<dbReference type="PANTHER" id="PTHR36404:SF1">
    <property type="entry name" value="EMBRYO DEFECTIVE 2737"/>
    <property type="match status" value="1"/>
</dbReference>
<gene>
    <name evidence="2" type="ORF">TAV2_LOCUS19613</name>
</gene>
<sequence length="480" mass="54389">MSRGPGRLVQNVKQFADAQFKHFSTRYGQQVIEILDFPIKLVLSPITLAFDIAGSAPRGFGIPEFISKISYLSVFAVATLGTYDIALDLGKKVICQRDCKTCNGWQALRCTMCKGTGSVHYQIKDYNLRSGEKPTADCIADAIVDNRAELVHLPSSINLSALLPSKDCPTCDGTVLVCVLRKNEIGLYNLMEHLLILQGVMSCCECKNKLQVRISADDIMEPPWKAYNVLRKMDYPYEHIVHSMKDPSIANFWLITMPQIVGGFDYDEDVKRKIWLQYEESMRYDQLRDLVAKRNPGWEYLQDALISIDPVRAREDPVIVKNVPFYKAKKALEAEVTKLNPPPRPQNFGTGGISSELRDEDVQDLNLPLNTSSWSEEDLKNPAKLYEKTVLLNAQREIADKILDAQWEAKWRQEKVEEMLEEKVRPFIKDSSMSVLPQSILLKPHKQNQKVAVELVDTKLRETGKGSGGSFKHHSVSERI</sequence>
<dbReference type="AlphaFoldDB" id="A0AAU9SPQ2"/>
<protein>
    <recommendedName>
        <fullName evidence="1">AtTam37 zinc finger domain-containing protein</fullName>
    </recommendedName>
</protein>
<evidence type="ECO:0000313" key="3">
    <source>
        <dbReference type="Proteomes" id="UP000836841"/>
    </source>
</evidence>